<reference evidence="3 4" key="1">
    <citation type="submission" date="2020-10" db="EMBL/GenBank/DDBJ databases">
        <authorList>
            <person name="Castelo-Branco R."/>
            <person name="Eusebio N."/>
            <person name="Adriana R."/>
            <person name="Vieira A."/>
            <person name="Brugerolle De Fraissinette N."/>
            <person name="Rezende De Castro R."/>
            <person name="Schneider M.P."/>
            <person name="Vasconcelos V."/>
            <person name="Leao P.N."/>
        </authorList>
    </citation>
    <scope>NUCLEOTIDE SEQUENCE [LARGE SCALE GENOMIC DNA]</scope>
    <source>
        <strain evidence="3 4">LEGE 07299</strain>
    </source>
</reference>
<protein>
    <submittedName>
        <fullName evidence="3">Uncharacterized protein</fullName>
    </submittedName>
</protein>
<keyword evidence="4" id="KW-1185">Reference proteome</keyword>
<feature type="region of interest" description="Disordered" evidence="1">
    <location>
        <begin position="1"/>
        <end position="20"/>
    </location>
</feature>
<proteinExistence type="predicted"/>
<gene>
    <name evidence="3" type="ORF">IQ229_16495</name>
</gene>
<evidence type="ECO:0000313" key="3">
    <source>
        <dbReference type="EMBL" id="MBE9106469.1"/>
    </source>
</evidence>
<organism evidence="3 4">
    <name type="scientific">Nostoc cf. edaphicum LEGE 07299</name>
    <dbReference type="NCBI Taxonomy" id="2777974"/>
    <lineage>
        <taxon>Bacteria</taxon>
        <taxon>Bacillati</taxon>
        <taxon>Cyanobacteriota</taxon>
        <taxon>Cyanophyceae</taxon>
        <taxon>Nostocales</taxon>
        <taxon>Nostocaceae</taxon>
        <taxon>Nostoc</taxon>
    </lineage>
</organism>
<feature type="transmembrane region" description="Helical" evidence="2">
    <location>
        <begin position="29"/>
        <end position="49"/>
    </location>
</feature>
<feature type="compositionally biased region" description="Basic and acidic residues" evidence="1">
    <location>
        <begin position="1"/>
        <end position="12"/>
    </location>
</feature>
<sequence length="98" mass="10880">MDTLQKEKDKSGRVNFFTDNQGNESSIRLMSFFALITAIIFGSLSLINAHKPSNTNSNSSSSDVNMTFIFLVAAFVPKALQKFAEIKGETEQTKENKI</sequence>
<dbReference type="EMBL" id="JADEXF010000542">
    <property type="protein sequence ID" value="MBE9106469.1"/>
    <property type="molecule type" value="Genomic_DNA"/>
</dbReference>
<comment type="caution">
    <text evidence="3">The sequence shown here is derived from an EMBL/GenBank/DDBJ whole genome shotgun (WGS) entry which is preliminary data.</text>
</comment>
<dbReference type="Proteomes" id="UP000647836">
    <property type="component" value="Unassembled WGS sequence"/>
</dbReference>
<evidence type="ECO:0000256" key="1">
    <source>
        <dbReference type="SAM" id="MobiDB-lite"/>
    </source>
</evidence>
<evidence type="ECO:0000256" key="2">
    <source>
        <dbReference type="SAM" id="Phobius"/>
    </source>
</evidence>
<keyword evidence="2" id="KW-0472">Membrane</keyword>
<keyword evidence="2" id="KW-1133">Transmembrane helix</keyword>
<accession>A0ABR9U1G5</accession>
<evidence type="ECO:0000313" key="4">
    <source>
        <dbReference type="Proteomes" id="UP000647836"/>
    </source>
</evidence>
<name>A0ABR9U1G5_9NOSO</name>
<keyword evidence="2" id="KW-0812">Transmembrane</keyword>